<dbReference type="EMBL" id="JAMBOL010000037">
    <property type="protein sequence ID" value="MCM3716417.1"/>
    <property type="molecule type" value="Genomic_DNA"/>
</dbReference>
<dbReference type="Gene3D" id="3.90.245.10">
    <property type="entry name" value="Ribonucleoside hydrolase-like"/>
    <property type="match status" value="1"/>
</dbReference>
<evidence type="ECO:0000313" key="5">
    <source>
        <dbReference type="Proteomes" id="UP001139179"/>
    </source>
</evidence>
<dbReference type="InterPro" id="IPR023186">
    <property type="entry name" value="IUNH"/>
</dbReference>
<dbReference type="InterPro" id="IPR036452">
    <property type="entry name" value="Ribo_hydro-like"/>
</dbReference>
<organism evidence="4 5">
    <name type="scientific">Halalkalibacter oceani</name>
    <dbReference type="NCBI Taxonomy" id="1653776"/>
    <lineage>
        <taxon>Bacteria</taxon>
        <taxon>Bacillati</taxon>
        <taxon>Bacillota</taxon>
        <taxon>Bacilli</taxon>
        <taxon>Bacillales</taxon>
        <taxon>Bacillaceae</taxon>
        <taxon>Halalkalibacter</taxon>
    </lineage>
</organism>
<dbReference type="GO" id="GO:0008477">
    <property type="term" value="F:purine nucleosidase activity"/>
    <property type="evidence" value="ECO:0007669"/>
    <property type="project" value="TreeGrafter"/>
</dbReference>
<keyword evidence="5" id="KW-1185">Reference proteome</keyword>
<evidence type="ECO:0000256" key="1">
    <source>
        <dbReference type="ARBA" id="ARBA00022801"/>
    </source>
</evidence>
<accession>A0A9X2DU12</accession>
<dbReference type="SUPFAM" id="SSF53590">
    <property type="entry name" value="Nucleoside hydrolase"/>
    <property type="match status" value="1"/>
</dbReference>
<comment type="caution">
    <text evidence="4">The sequence shown here is derived from an EMBL/GenBank/DDBJ whole genome shotgun (WGS) entry which is preliminary data.</text>
</comment>
<dbReference type="PANTHER" id="PTHR12304:SF4">
    <property type="entry name" value="URIDINE NUCLEOSIDASE"/>
    <property type="match status" value="1"/>
</dbReference>
<dbReference type="InterPro" id="IPR001910">
    <property type="entry name" value="Inosine/uridine_hydrolase_dom"/>
</dbReference>
<name>A0A9X2DU12_9BACI</name>
<dbReference type="AlphaFoldDB" id="A0A9X2DU12"/>
<evidence type="ECO:0000256" key="2">
    <source>
        <dbReference type="ARBA" id="ARBA00023295"/>
    </source>
</evidence>
<dbReference type="GO" id="GO:0005829">
    <property type="term" value="C:cytosol"/>
    <property type="evidence" value="ECO:0007669"/>
    <property type="project" value="TreeGrafter"/>
</dbReference>
<dbReference type="Pfam" id="PF01156">
    <property type="entry name" value="IU_nuc_hydro"/>
    <property type="match status" value="1"/>
</dbReference>
<sequence length="307" mass="33804">MKKIILFADPGIDDAIALLYALRQPSFDILAVVAEYGNTFRRYAVSNSIYLLHEGGRSDIPVFTGAERPITGESPDVQPTIHGPYGLGDLHPFLITEQPAENIDQLIPLLDQHAEELTIVTLGRLTTLAALFLLYPALMKRIKEFYLMGGAFSVPGNITPFAEANIYDDPAAAKIVVQQAANLTMIPLNVTNEVLYPPGFFFEMEAAGANPLIRRLAEFYQRFNSQENGSLTIPVHDLLTLVALAEPSLFTYSHYRVAIITAEGLSRGMTVADMRPLSEQPPGPYPRIALDVNAPAVLRHVFHLFTA</sequence>
<keyword evidence="1 4" id="KW-0378">Hydrolase</keyword>
<reference evidence="4" key="1">
    <citation type="submission" date="2022-05" db="EMBL/GenBank/DDBJ databases">
        <title>Comparative Genomics of Spacecraft Associated Microbes.</title>
        <authorList>
            <person name="Tran M.T."/>
            <person name="Wright A."/>
            <person name="Seuylemezian A."/>
            <person name="Eisen J."/>
            <person name="Coil D."/>
        </authorList>
    </citation>
    <scope>NUCLEOTIDE SEQUENCE</scope>
    <source>
        <strain evidence="4">214.1.1</strain>
    </source>
</reference>
<protein>
    <submittedName>
        <fullName evidence="4">Nucleoside hydrolase</fullName>
    </submittedName>
</protein>
<evidence type="ECO:0000259" key="3">
    <source>
        <dbReference type="Pfam" id="PF01156"/>
    </source>
</evidence>
<keyword evidence="2" id="KW-0326">Glycosidase</keyword>
<dbReference type="CDD" id="cd00455">
    <property type="entry name" value="nuc_hydro"/>
    <property type="match status" value="1"/>
</dbReference>
<dbReference type="RefSeq" id="WP_251225072.1">
    <property type="nucleotide sequence ID" value="NZ_JAMBOL010000037.1"/>
</dbReference>
<dbReference type="GO" id="GO:0006152">
    <property type="term" value="P:purine nucleoside catabolic process"/>
    <property type="evidence" value="ECO:0007669"/>
    <property type="project" value="TreeGrafter"/>
</dbReference>
<proteinExistence type="predicted"/>
<dbReference type="Proteomes" id="UP001139179">
    <property type="component" value="Unassembled WGS sequence"/>
</dbReference>
<evidence type="ECO:0000313" key="4">
    <source>
        <dbReference type="EMBL" id="MCM3716417.1"/>
    </source>
</evidence>
<gene>
    <name evidence="4" type="ORF">M3202_20430</name>
</gene>
<feature type="domain" description="Inosine/uridine-preferring nucleoside hydrolase" evidence="3">
    <location>
        <begin position="4"/>
        <end position="297"/>
    </location>
</feature>
<dbReference type="PANTHER" id="PTHR12304">
    <property type="entry name" value="INOSINE-URIDINE PREFERRING NUCLEOSIDE HYDROLASE"/>
    <property type="match status" value="1"/>
</dbReference>